<keyword evidence="2" id="KW-1185">Reference proteome</keyword>
<dbReference type="Proteomes" id="UP000321570">
    <property type="component" value="Unassembled WGS sequence"/>
</dbReference>
<sequence length="99" mass="11692">MKTIEINWSRAKNSIVNALIHSEYPNLSEECMKALETVQIQMPMWRLFKPLLFGPPWIDSVVNEGRTYVFQQDSVLFYKALKTQDWMGENFHHHVIPNL</sequence>
<gene>
    <name evidence="1" type="ORF">WMSIL1_LOCUS1174</name>
</gene>
<dbReference type="EMBL" id="CABIJS010000026">
    <property type="protein sequence ID" value="VUZ40040.1"/>
    <property type="molecule type" value="Genomic_DNA"/>
</dbReference>
<organism evidence="1 2">
    <name type="scientific">Hymenolepis diminuta</name>
    <name type="common">Rat tapeworm</name>
    <dbReference type="NCBI Taxonomy" id="6216"/>
    <lineage>
        <taxon>Eukaryota</taxon>
        <taxon>Metazoa</taxon>
        <taxon>Spiralia</taxon>
        <taxon>Lophotrochozoa</taxon>
        <taxon>Platyhelminthes</taxon>
        <taxon>Cestoda</taxon>
        <taxon>Eucestoda</taxon>
        <taxon>Cyclophyllidea</taxon>
        <taxon>Hymenolepididae</taxon>
        <taxon>Hymenolepis</taxon>
    </lineage>
</organism>
<protein>
    <submittedName>
        <fullName evidence="1">Uncharacterized protein</fullName>
    </submittedName>
</protein>
<reference evidence="1 2" key="1">
    <citation type="submission" date="2019-07" db="EMBL/GenBank/DDBJ databases">
        <authorList>
            <person name="Jastrzebski P J."/>
            <person name="Paukszto L."/>
            <person name="Jastrzebski P J."/>
        </authorList>
    </citation>
    <scope>NUCLEOTIDE SEQUENCE [LARGE SCALE GENOMIC DNA]</scope>
    <source>
        <strain evidence="1 2">WMS-il1</strain>
    </source>
</reference>
<dbReference type="AlphaFoldDB" id="A0A564XYI1"/>
<name>A0A564XYI1_HYMDI</name>
<accession>A0A564XYI1</accession>
<proteinExistence type="predicted"/>
<evidence type="ECO:0000313" key="2">
    <source>
        <dbReference type="Proteomes" id="UP000321570"/>
    </source>
</evidence>
<evidence type="ECO:0000313" key="1">
    <source>
        <dbReference type="EMBL" id="VUZ40040.1"/>
    </source>
</evidence>